<evidence type="ECO:0000313" key="3">
    <source>
        <dbReference type="Proteomes" id="UP000199026"/>
    </source>
</evidence>
<dbReference type="GO" id="GO:0110154">
    <property type="term" value="P:RNA decapping"/>
    <property type="evidence" value="ECO:0007669"/>
    <property type="project" value="TreeGrafter"/>
</dbReference>
<dbReference type="STRING" id="576131.SAMN05444486_101102"/>
<dbReference type="GeneID" id="78122913"/>
<dbReference type="GO" id="GO:0008803">
    <property type="term" value="F:bis(5'-nucleosyl)-tetraphosphatase (symmetrical) activity"/>
    <property type="evidence" value="ECO:0007669"/>
    <property type="project" value="TreeGrafter"/>
</dbReference>
<dbReference type="EMBL" id="FNPR01000001">
    <property type="protein sequence ID" value="SDY08166.1"/>
    <property type="molecule type" value="Genomic_DNA"/>
</dbReference>
<dbReference type="GO" id="GO:0016791">
    <property type="term" value="F:phosphatase activity"/>
    <property type="evidence" value="ECO:0007669"/>
    <property type="project" value="TreeGrafter"/>
</dbReference>
<sequence>MSDTIYAIGDIHGQHELLLDALALIELDGGEDARIISLGDLVDRGPDSCAVIDTLLNGIEQGRNWTVLMGNHDRLFERFMRTGITTHPKMRPSYTWLSPQLGGLDTLSSYGVDVTLAEPDLRAAALEAVPEAHRAFLAGLPLYAEAGDCLFVHAGIQPRLPMAWQSEDDLIWIRDAFLQHEDPFERLVVHGHTAVEAPEHRGNRVNIDSGAGFGRALTAIAIEGRDVFVLEEDGRQPLRP</sequence>
<proteinExistence type="predicted"/>
<dbReference type="CDD" id="cd00144">
    <property type="entry name" value="MPP_PPP_family"/>
    <property type="match status" value="1"/>
</dbReference>
<dbReference type="PANTHER" id="PTHR42850:SF4">
    <property type="entry name" value="ZINC-DEPENDENT ENDOPOLYPHOSPHATASE"/>
    <property type="match status" value="1"/>
</dbReference>
<evidence type="ECO:0000313" key="2">
    <source>
        <dbReference type="EMBL" id="SDY08166.1"/>
    </source>
</evidence>
<dbReference type="InterPro" id="IPR004843">
    <property type="entry name" value="Calcineurin-like_PHP"/>
</dbReference>
<accession>A0A1H3GXY4</accession>
<gene>
    <name evidence="2" type="ORF">SAMN05444486_101102</name>
</gene>
<dbReference type="RefSeq" id="WP_089886969.1">
    <property type="nucleotide sequence ID" value="NZ_CALJFH010000032.1"/>
</dbReference>
<dbReference type="AlphaFoldDB" id="A0A1H3GXY4"/>
<protein>
    <submittedName>
        <fullName evidence="2">Serine/threonine protein phosphatase 1</fullName>
    </submittedName>
</protein>
<dbReference type="InterPro" id="IPR050126">
    <property type="entry name" value="Ap4A_hydrolase"/>
</dbReference>
<evidence type="ECO:0000259" key="1">
    <source>
        <dbReference type="Pfam" id="PF00149"/>
    </source>
</evidence>
<dbReference type="InterPro" id="IPR029052">
    <property type="entry name" value="Metallo-depent_PP-like"/>
</dbReference>
<reference evidence="2 3" key="1">
    <citation type="submission" date="2016-10" db="EMBL/GenBank/DDBJ databases">
        <authorList>
            <person name="de Groot N.N."/>
        </authorList>
    </citation>
    <scope>NUCLEOTIDE SEQUENCE [LARGE SCALE GENOMIC DNA]</scope>
    <source>
        <strain evidence="2 3">DSM 24677</strain>
    </source>
</reference>
<dbReference type="OrthoDB" id="9807890at2"/>
<dbReference type="GO" id="GO:0005737">
    <property type="term" value="C:cytoplasm"/>
    <property type="evidence" value="ECO:0007669"/>
    <property type="project" value="TreeGrafter"/>
</dbReference>
<dbReference type="Gene3D" id="3.60.21.10">
    <property type="match status" value="1"/>
</dbReference>
<dbReference type="Proteomes" id="UP000199026">
    <property type="component" value="Unassembled WGS sequence"/>
</dbReference>
<organism evidence="2 3">
    <name type="scientific">Lentibacter algarum</name>
    <dbReference type="NCBI Taxonomy" id="576131"/>
    <lineage>
        <taxon>Bacteria</taxon>
        <taxon>Pseudomonadati</taxon>
        <taxon>Pseudomonadota</taxon>
        <taxon>Alphaproteobacteria</taxon>
        <taxon>Rhodobacterales</taxon>
        <taxon>Roseobacteraceae</taxon>
        <taxon>Lentibacter</taxon>
    </lineage>
</organism>
<name>A0A1H3GXY4_9RHOB</name>
<keyword evidence="3" id="KW-1185">Reference proteome</keyword>
<feature type="domain" description="Calcineurin-like phosphoesterase" evidence="1">
    <location>
        <begin position="4"/>
        <end position="196"/>
    </location>
</feature>
<dbReference type="SUPFAM" id="SSF56300">
    <property type="entry name" value="Metallo-dependent phosphatases"/>
    <property type="match status" value="1"/>
</dbReference>
<dbReference type="Pfam" id="PF00149">
    <property type="entry name" value="Metallophos"/>
    <property type="match status" value="1"/>
</dbReference>
<dbReference type="PANTHER" id="PTHR42850">
    <property type="entry name" value="METALLOPHOSPHOESTERASE"/>
    <property type="match status" value="1"/>
</dbReference>